<feature type="transmembrane region" description="Helical" evidence="1">
    <location>
        <begin position="49"/>
        <end position="69"/>
    </location>
</feature>
<name>A0AAW0BCY3_9AGAR</name>
<feature type="transmembrane region" description="Helical" evidence="1">
    <location>
        <begin position="81"/>
        <end position="101"/>
    </location>
</feature>
<proteinExistence type="predicted"/>
<keyword evidence="1" id="KW-0472">Membrane</keyword>
<feature type="transmembrane region" description="Helical" evidence="1">
    <location>
        <begin position="248"/>
        <end position="266"/>
    </location>
</feature>
<keyword evidence="3" id="KW-1185">Reference proteome</keyword>
<feature type="transmembrane region" description="Helical" evidence="1">
    <location>
        <begin position="19"/>
        <end position="37"/>
    </location>
</feature>
<feature type="transmembrane region" description="Helical" evidence="1">
    <location>
        <begin position="200"/>
        <end position="228"/>
    </location>
</feature>
<keyword evidence="1" id="KW-0812">Transmembrane</keyword>
<evidence type="ECO:0000313" key="2">
    <source>
        <dbReference type="EMBL" id="KAK7024344.1"/>
    </source>
</evidence>
<sequence>MSGTCVAANPDISSIGVRIAVYAQTLLSYAPAFLFTYDGKLDSEEERGLFKIYTPLLISSMGLLVTTVIQEATIGLGNHHILIVLNLVWMMNASALVLCVVPTTEVLNRPVLNAPVSRTQPHIRRLLLWWPQRHRQMLGVVLVSFTLTGMSILGLWHWIVLDIPGFERSALPSQCFDEITTTYLFIPFPITDRRIRTLSLIFYSIMALPLINIEITVMVLNAINLFLISPLKNAHQGDFLGIIRSVSFLSNWLYTLITVLALPIFGRNWAWLEPRMKCILAVLVPLIITVHTLIDTELTIRRNASLVQDGEKQWTFGQVLALLLVSLPIMEVVSMFLNGTPVGKRVRRWLLDVVELRWLLRGLLLPSHQRWTELHDQIDGAITESRAASADLRLEVDKMGAILLPCVAASNIFSVGSLLLVADQTLKIAHETLTVSRHPPMFFKPPEIPQSMLVPVLPPNTHFPKRRKRNTTPSDEGRVDLALRRLIHALTEARDSVSVAQSVRFPDITDQSRFNVVNMHIQHLLDILDTALTTTKGLSLADACLPLEEKISRNNTLATYAILAFTILLARCLRVWSAI</sequence>
<feature type="transmembrane region" description="Helical" evidence="1">
    <location>
        <begin position="171"/>
        <end position="188"/>
    </location>
</feature>
<accession>A0AAW0BCY3</accession>
<gene>
    <name evidence="2" type="ORF">VNI00_016387</name>
</gene>
<comment type="caution">
    <text evidence="2">The sequence shown here is derived from an EMBL/GenBank/DDBJ whole genome shotgun (WGS) entry which is preliminary data.</text>
</comment>
<organism evidence="2 3">
    <name type="scientific">Paramarasmius palmivorus</name>
    <dbReference type="NCBI Taxonomy" id="297713"/>
    <lineage>
        <taxon>Eukaryota</taxon>
        <taxon>Fungi</taxon>
        <taxon>Dikarya</taxon>
        <taxon>Basidiomycota</taxon>
        <taxon>Agaricomycotina</taxon>
        <taxon>Agaricomycetes</taxon>
        <taxon>Agaricomycetidae</taxon>
        <taxon>Agaricales</taxon>
        <taxon>Marasmiineae</taxon>
        <taxon>Marasmiaceae</taxon>
        <taxon>Paramarasmius</taxon>
    </lineage>
</organism>
<evidence type="ECO:0008006" key="4">
    <source>
        <dbReference type="Google" id="ProtNLM"/>
    </source>
</evidence>
<feature type="transmembrane region" description="Helical" evidence="1">
    <location>
        <begin position="402"/>
        <end position="422"/>
    </location>
</feature>
<evidence type="ECO:0000256" key="1">
    <source>
        <dbReference type="SAM" id="Phobius"/>
    </source>
</evidence>
<keyword evidence="1" id="KW-1133">Transmembrane helix</keyword>
<feature type="transmembrane region" description="Helical" evidence="1">
    <location>
        <begin position="314"/>
        <end position="337"/>
    </location>
</feature>
<dbReference type="AlphaFoldDB" id="A0AAW0BCY3"/>
<dbReference type="Proteomes" id="UP001383192">
    <property type="component" value="Unassembled WGS sequence"/>
</dbReference>
<feature type="transmembrane region" description="Helical" evidence="1">
    <location>
        <begin position="278"/>
        <end position="294"/>
    </location>
</feature>
<dbReference type="EMBL" id="JAYKXP010000126">
    <property type="protein sequence ID" value="KAK7024344.1"/>
    <property type="molecule type" value="Genomic_DNA"/>
</dbReference>
<evidence type="ECO:0000313" key="3">
    <source>
        <dbReference type="Proteomes" id="UP001383192"/>
    </source>
</evidence>
<feature type="transmembrane region" description="Helical" evidence="1">
    <location>
        <begin position="137"/>
        <end position="159"/>
    </location>
</feature>
<reference evidence="2 3" key="1">
    <citation type="submission" date="2024-01" db="EMBL/GenBank/DDBJ databases">
        <title>A draft genome for a cacao thread blight-causing isolate of Paramarasmius palmivorus.</title>
        <authorList>
            <person name="Baruah I.K."/>
            <person name="Bukari Y."/>
            <person name="Amoako-Attah I."/>
            <person name="Meinhardt L.W."/>
            <person name="Bailey B.A."/>
            <person name="Cohen S.P."/>
        </authorList>
    </citation>
    <scope>NUCLEOTIDE SEQUENCE [LARGE SCALE GENOMIC DNA]</scope>
    <source>
        <strain evidence="2 3">GH-12</strain>
    </source>
</reference>
<protein>
    <recommendedName>
        <fullName evidence="4">Gustatory receptor</fullName>
    </recommendedName>
</protein>